<dbReference type="SUPFAM" id="SSF48403">
    <property type="entry name" value="Ankyrin repeat"/>
    <property type="match status" value="1"/>
</dbReference>
<dbReference type="PANTHER" id="PTHR24198:SF165">
    <property type="entry name" value="ANKYRIN REPEAT-CONTAINING PROTEIN-RELATED"/>
    <property type="match status" value="1"/>
</dbReference>
<dbReference type="PROSITE" id="PS50088">
    <property type="entry name" value="ANK_REPEAT"/>
    <property type="match status" value="2"/>
</dbReference>
<dbReference type="InterPro" id="IPR036770">
    <property type="entry name" value="Ankyrin_rpt-contain_sf"/>
</dbReference>
<keyword evidence="4" id="KW-1185">Reference proteome</keyword>
<proteinExistence type="predicted"/>
<sequence>ASETADASTFKRILDLDPSLIDCQDQNGYTPLLVAAMSGNTSAIKMLLERGAQINHIDKDKHSAVHWAVVCGQLDALILLLQKGA</sequence>
<feature type="repeat" description="ANK" evidence="3">
    <location>
        <begin position="27"/>
        <end position="59"/>
    </location>
</feature>
<dbReference type="SMART" id="SM00248">
    <property type="entry name" value="ANK"/>
    <property type="match status" value="2"/>
</dbReference>
<reference evidence="5" key="1">
    <citation type="submission" date="2022-11" db="UniProtKB">
        <authorList>
            <consortium name="WormBaseParasite"/>
        </authorList>
    </citation>
    <scope>IDENTIFICATION</scope>
</reference>
<accession>A0A914ZVM8</accession>
<dbReference type="Proteomes" id="UP000887569">
    <property type="component" value="Unplaced"/>
</dbReference>
<keyword evidence="1" id="KW-0677">Repeat</keyword>
<evidence type="ECO:0000256" key="2">
    <source>
        <dbReference type="ARBA" id="ARBA00023043"/>
    </source>
</evidence>
<keyword evidence="2 3" id="KW-0040">ANK repeat</keyword>
<evidence type="ECO:0000256" key="1">
    <source>
        <dbReference type="ARBA" id="ARBA00022737"/>
    </source>
</evidence>
<dbReference type="AlphaFoldDB" id="A0A914ZVM8"/>
<feature type="repeat" description="ANK" evidence="3">
    <location>
        <begin position="60"/>
        <end position="85"/>
    </location>
</feature>
<dbReference type="PANTHER" id="PTHR24198">
    <property type="entry name" value="ANKYRIN REPEAT AND PROTEIN KINASE DOMAIN-CONTAINING PROTEIN"/>
    <property type="match status" value="1"/>
</dbReference>
<dbReference type="WBParaSite" id="PgB13_g050_t01">
    <property type="protein sequence ID" value="PgB13_g050_t01"/>
    <property type="gene ID" value="PgB13_g050"/>
</dbReference>
<evidence type="ECO:0000313" key="5">
    <source>
        <dbReference type="WBParaSite" id="PgB13_g050_t01"/>
    </source>
</evidence>
<evidence type="ECO:0000313" key="4">
    <source>
        <dbReference type="Proteomes" id="UP000887569"/>
    </source>
</evidence>
<evidence type="ECO:0000256" key="3">
    <source>
        <dbReference type="PROSITE-ProRule" id="PRU00023"/>
    </source>
</evidence>
<protein>
    <submittedName>
        <fullName evidence="5">Uncharacterized protein</fullName>
    </submittedName>
</protein>
<dbReference type="Gene3D" id="1.25.40.20">
    <property type="entry name" value="Ankyrin repeat-containing domain"/>
    <property type="match status" value="1"/>
</dbReference>
<dbReference type="InterPro" id="IPR002110">
    <property type="entry name" value="Ankyrin_rpt"/>
</dbReference>
<name>A0A914ZVM8_PARUN</name>
<organism evidence="4 5">
    <name type="scientific">Parascaris univalens</name>
    <name type="common">Nematode worm</name>
    <dbReference type="NCBI Taxonomy" id="6257"/>
    <lineage>
        <taxon>Eukaryota</taxon>
        <taxon>Metazoa</taxon>
        <taxon>Ecdysozoa</taxon>
        <taxon>Nematoda</taxon>
        <taxon>Chromadorea</taxon>
        <taxon>Rhabditida</taxon>
        <taxon>Spirurina</taxon>
        <taxon>Ascaridomorpha</taxon>
        <taxon>Ascaridoidea</taxon>
        <taxon>Ascarididae</taxon>
        <taxon>Parascaris</taxon>
    </lineage>
</organism>
<dbReference type="Pfam" id="PF12796">
    <property type="entry name" value="Ank_2"/>
    <property type="match status" value="1"/>
</dbReference>
<dbReference type="PROSITE" id="PS50297">
    <property type="entry name" value="ANK_REP_REGION"/>
    <property type="match status" value="2"/>
</dbReference>